<organism evidence="3 4">
    <name type="scientific">Cyanidioschyzon merolae (strain NIES-3377 / 10D)</name>
    <name type="common">Unicellular red alga</name>
    <dbReference type="NCBI Taxonomy" id="280699"/>
    <lineage>
        <taxon>Eukaryota</taxon>
        <taxon>Rhodophyta</taxon>
        <taxon>Bangiophyceae</taxon>
        <taxon>Cyanidiales</taxon>
        <taxon>Cyanidiaceae</taxon>
        <taxon>Cyanidioschyzon</taxon>
    </lineage>
</organism>
<keyword evidence="2" id="KW-0812">Transmembrane</keyword>
<dbReference type="EMBL" id="AP006489">
    <property type="protein sequence ID" value="BAM79584.1"/>
    <property type="molecule type" value="Genomic_DNA"/>
</dbReference>
<evidence type="ECO:0000313" key="4">
    <source>
        <dbReference type="Proteomes" id="UP000007014"/>
    </source>
</evidence>
<reference evidence="3 4" key="2">
    <citation type="journal article" date="2007" name="BMC Biol.">
        <title>A 100%-complete sequence reveals unusually simple genomic features in the hot-spring red alga Cyanidioschyzon merolae.</title>
        <authorList>
            <person name="Nozaki H."/>
            <person name="Takano H."/>
            <person name="Misumi O."/>
            <person name="Terasawa K."/>
            <person name="Matsuzaki M."/>
            <person name="Maruyama S."/>
            <person name="Nishida K."/>
            <person name="Yagisawa F."/>
            <person name="Yoshida Y."/>
            <person name="Fujiwara T."/>
            <person name="Takio S."/>
            <person name="Tamura K."/>
            <person name="Chung S.J."/>
            <person name="Nakamura S."/>
            <person name="Kuroiwa H."/>
            <person name="Tanaka K."/>
            <person name="Sato N."/>
            <person name="Kuroiwa T."/>
        </authorList>
    </citation>
    <scope>NUCLEOTIDE SEQUENCE [LARGE SCALE GENOMIC DNA]</scope>
    <source>
        <strain evidence="3 4">10D</strain>
    </source>
</reference>
<name>M1V784_CYAM1</name>
<dbReference type="RefSeq" id="XP_005535870.1">
    <property type="nucleotide sequence ID" value="XM_005535813.1"/>
</dbReference>
<dbReference type="Proteomes" id="UP000007014">
    <property type="component" value="Chromosome 7"/>
</dbReference>
<dbReference type="HOGENOM" id="CLU_1706790_0_0_1"/>
<dbReference type="OrthoDB" id="46519at2759"/>
<dbReference type="KEGG" id="cme:CYME_CMG059C"/>
<reference evidence="3 4" key="1">
    <citation type="journal article" date="2004" name="Nature">
        <title>Genome sequence of the ultrasmall unicellular red alga Cyanidioschyzon merolae 10D.</title>
        <authorList>
            <person name="Matsuzaki M."/>
            <person name="Misumi O."/>
            <person name="Shin-i T."/>
            <person name="Maruyama S."/>
            <person name="Takahara M."/>
            <person name="Miyagishima S."/>
            <person name="Mori T."/>
            <person name="Nishida K."/>
            <person name="Yagisawa F."/>
            <person name="Nishida K."/>
            <person name="Yoshida Y."/>
            <person name="Nishimura Y."/>
            <person name="Nakao S."/>
            <person name="Kobayashi T."/>
            <person name="Momoyama Y."/>
            <person name="Higashiyama T."/>
            <person name="Minoda A."/>
            <person name="Sano M."/>
            <person name="Nomoto H."/>
            <person name="Oishi K."/>
            <person name="Hayashi H."/>
            <person name="Ohta F."/>
            <person name="Nishizaka S."/>
            <person name="Haga S."/>
            <person name="Miura S."/>
            <person name="Morishita T."/>
            <person name="Kabeya Y."/>
            <person name="Terasawa K."/>
            <person name="Suzuki Y."/>
            <person name="Ishii Y."/>
            <person name="Asakawa S."/>
            <person name="Takano H."/>
            <person name="Ohta N."/>
            <person name="Kuroiwa H."/>
            <person name="Tanaka K."/>
            <person name="Shimizu N."/>
            <person name="Sugano S."/>
            <person name="Sato N."/>
            <person name="Nozaki H."/>
            <person name="Ogasawara N."/>
            <person name="Kohara Y."/>
            <person name="Kuroiwa T."/>
        </authorList>
    </citation>
    <scope>NUCLEOTIDE SEQUENCE [LARGE SCALE GENOMIC DNA]</scope>
    <source>
        <strain evidence="3 4">10D</strain>
    </source>
</reference>
<dbReference type="AlphaFoldDB" id="M1V784"/>
<proteinExistence type="predicted"/>
<feature type="region of interest" description="Disordered" evidence="1">
    <location>
        <begin position="67"/>
        <end position="99"/>
    </location>
</feature>
<gene>
    <name evidence="3" type="ORF">CYME_CMG059C</name>
</gene>
<keyword evidence="2" id="KW-1133">Transmembrane helix</keyword>
<evidence type="ECO:0000256" key="1">
    <source>
        <dbReference type="SAM" id="MobiDB-lite"/>
    </source>
</evidence>
<dbReference type="OMA" id="NIWAVEP"/>
<accession>M1V784</accession>
<evidence type="ECO:0000256" key="2">
    <source>
        <dbReference type="SAM" id="Phobius"/>
    </source>
</evidence>
<feature type="transmembrane region" description="Helical" evidence="2">
    <location>
        <begin position="127"/>
        <end position="146"/>
    </location>
</feature>
<sequence>MFVQTFGGADFLQSVKSGRSRLQTCTSRWHLRMLRRGRLTFAIQLQEQQPGRGTDAVESEAKVAWGEVGAGEDADNGASQATDVDMPMPSRPRRTGATVDADGKSNVWAIEPRVYTESSGESVTKKYLALAIAGFVGLAIIVLRFLPLTNADQM</sequence>
<dbReference type="GeneID" id="16993284"/>
<protein>
    <submittedName>
        <fullName evidence="3">Uncharacterized protein</fullName>
    </submittedName>
</protein>
<keyword evidence="4" id="KW-1185">Reference proteome</keyword>
<keyword evidence="2" id="KW-0472">Membrane</keyword>
<evidence type="ECO:0000313" key="3">
    <source>
        <dbReference type="EMBL" id="BAM79584.1"/>
    </source>
</evidence>
<dbReference type="Gramene" id="CMG059CT">
    <property type="protein sequence ID" value="CMG059CT"/>
    <property type="gene ID" value="CMG059C"/>
</dbReference>